<feature type="domain" description="TM2" evidence="7">
    <location>
        <begin position="63"/>
        <end position="112"/>
    </location>
</feature>
<dbReference type="OrthoDB" id="2004788at2"/>
<keyword evidence="2 6" id="KW-0812">Transmembrane</keyword>
<reference evidence="9" key="1">
    <citation type="submission" date="2016-10" db="EMBL/GenBank/DDBJ databases">
        <authorList>
            <person name="Varghese N."/>
            <person name="Submissions S."/>
        </authorList>
    </citation>
    <scope>NUCLEOTIDE SEQUENCE [LARGE SCALE GENOMIC DNA]</scope>
    <source>
        <strain evidence="9">KPR-1</strain>
    </source>
</reference>
<evidence type="ECO:0000256" key="3">
    <source>
        <dbReference type="ARBA" id="ARBA00022989"/>
    </source>
</evidence>
<keyword evidence="3 6" id="KW-1133">Transmembrane helix</keyword>
<gene>
    <name evidence="8" type="ORF">SAMN02910418_00871</name>
</gene>
<keyword evidence="4 6" id="KW-0472">Membrane</keyword>
<dbReference type="EMBL" id="FNQV01000004">
    <property type="protein sequence ID" value="SEA07107.1"/>
    <property type="molecule type" value="Genomic_DNA"/>
</dbReference>
<evidence type="ECO:0000256" key="6">
    <source>
        <dbReference type="SAM" id="Phobius"/>
    </source>
</evidence>
<keyword evidence="9" id="KW-1185">Reference proteome</keyword>
<evidence type="ECO:0000256" key="2">
    <source>
        <dbReference type="ARBA" id="ARBA00022692"/>
    </source>
</evidence>
<dbReference type="RefSeq" id="WP_092562638.1">
    <property type="nucleotide sequence ID" value="NZ_FNQV01000004.1"/>
</dbReference>
<proteinExistence type="predicted"/>
<evidence type="ECO:0000259" key="7">
    <source>
        <dbReference type="Pfam" id="PF05154"/>
    </source>
</evidence>
<dbReference type="InterPro" id="IPR007829">
    <property type="entry name" value="TM2"/>
</dbReference>
<protein>
    <submittedName>
        <fullName evidence="8">TM2 domain-containing protein</fullName>
    </submittedName>
</protein>
<dbReference type="Pfam" id="PF05154">
    <property type="entry name" value="TM2"/>
    <property type="match status" value="1"/>
</dbReference>
<evidence type="ECO:0000256" key="4">
    <source>
        <dbReference type="ARBA" id="ARBA00023136"/>
    </source>
</evidence>
<evidence type="ECO:0000313" key="9">
    <source>
        <dbReference type="Proteomes" id="UP000199288"/>
    </source>
</evidence>
<accession>A0A1H3Y624</accession>
<dbReference type="GO" id="GO:0016020">
    <property type="term" value="C:membrane"/>
    <property type="evidence" value="ECO:0007669"/>
    <property type="project" value="UniProtKB-SubCell"/>
</dbReference>
<feature type="transmembrane region" description="Helical" evidence="6">
    <location>
        <begin position="67"/>
        <end position="90"/>
    </location>
</feature>
<evidence type="ECO:0000256" key="5">
    <source>
        <dbReference type="SAM" id="MobiDB-lite"/>
    </source>
</evidence>
<comment type="subcellular location">
    <subcellularLocation>
        <location evidence="1">Membrane</location>
        <topology evidence="1">Multi-pass membrane protein</topology>
    </subcellularLocation>
</comment>
<evidence type="ECO:0000313" key="8">
    <source>
        <dbReference type="EMBL" id="SEA07107.1"/>
    </source>
</evidence>
<evidence type="ECO:0000256" key="1">
    <source>
        <dbReference type="ARBA" id="ARBA00004141"/>
    </source>
</evidence>
<dbReference type="Proteomes" id="UP000199288">
    <property type="component" value="Unassembled WGS sequence"/>
</dbReference>
<dbReference type="AlphaFoldDB" id="A0A1H3Y624"/>
<feature type="transmembrane region" description="Helical" evidence="6">
    <location>
        <begin position="96"/>
        <end position="123"/>
    </location>
</feature>
<name>A0A1H3Y624_9ACTO</name>
<sequence length="136" mass="15109">MSTPHDPWQDERRNPPHQSGPRYSYPDAHYAQGGPENPVPENYPQPDPYYAPYPPLRPAHVSHRSRILAALLALFLGTLGIHNFYLGFIGRGLAQLLITVFTLGFGAVITAIWAIIEAILLLVNTQSIDAEGRILQ</sequence>
<organism evidence="8 9">
    <name type="scientific">Bowdeniella nasicola</name>
    <dbReference type="NCBI Taxonomy" id="208480"/>
    <lineage>
        <taxon>Bacteria</taxon>
        <taxon>Bacillati</taxon>
        <taxon>Actinomycetota</taxon>
        <taxon>Actinomycetes</taxon>
        <taxon>Actinomycetales</taxon>
        <taxon>Actinomycetaceae</taxon>
        <taxon>Bowdeniella</taxon>
    </lineage>
</organism>
<feature type="compositionally biased region" description="Pro residues" evidence="5">
    <location>
        <begin position="37"/>
        <end position="51"/>
    </location>
</feature>
<feature type="region of interest" description="Disordered" evidence="5">
    <location>
        <begin position="1"/>
        <end position="51"/>
    </location>
</feature>